<dbReference type="EMBL" id="RAPK01000006">
    <property type="protein sequence ID" value="RKD76020.1"/>
    <property type="molecule type" value="Genomic_DNA"/>
</dbReference>
<evidence type="ECO:0000259" key="1">
    <source>
        <dbReference type="Pfam" id="PF23491"/>
    </source>
</evidence>
<accession>A0A419V7L0</accession>
<dbReference type="RefSeq" id="WP_120191443.1">
    <property type="nucleotide sequence ID" value="NZ_RAPK01000006.1"/>
</dbReference>
<reference evidence="2 3" key="1">
    <citation type="submission" date="2018-09" db="EMBL/GenBank/DDBJ databases">
        <title>Genomic Encyclopedia of Archaeal and Bacterial Type Strains, Phase II (KMG-II): from individual species to whole genera.</title>
        <authorList>
            <person name="Goeker M."/>
        </authorList>
    </citation>
    <scope>NUCLEOTIDE SEQUENCE [LARGE SCALE GENOMIC DNA]</scope>
    <source>
        <strain evidence="2 3">DSM 17008</strain>
    </source>
</reference>
<feature type="domain" description="Sublancin immunity protein SunI-like PH" evidence="1">
    <location>
        <begin position="25"/>
        <end position="86"/>
    </location>
</feature>
<proteinExistence type="predicted"/>
<sequence>MKMAAGILLLLVIAVVYVYFVRTRSKINGNTLYIKHSLQTLTLPIDQMKQIEVSQGPSALEHDEANRVGSPYAEKKRLIIIMEDNTMHVIALKKAVQTAEILRRKSQLSS</sequence>
<evidence type="ECO:0000313" key="3">
    <source>
        <dbReference type="Proteomes" id="UP000285120"/>
    </source>
</evidence>
<dbReference type="Pfam" id="PF23491">
    <property type="entry name" value="bPH_8"/>
    <property type="match status" value="1"/>
</dbReference>
<keyword evidence="3" id="KW-1185">Reference proteome</keyword>
<gene>
    <name evidence="2" type="ORF">ATL39_0232</name>
</gene>
<dbReference type="AlphaFoldDB" id="A0A419V7L0"/>
<organism evidence="2 3">
    <name type="scientific">Sinobaca qinghaiensis</name>
    <dbReference type="NCBI Taxonomy" id="342944"/>
    <lineage>
        <taxon>Bacteria</taxon>
        <taxon>Bacillati</taxon>
        <taxon>Bacillota</taxon>
        <taxon>Bacilli</taxon>
        <taxon>Bacillales</taxon>
        <taxon>Sporolactobacillaceae</taxon>
        <taxon>Sinobaca</taxon>
    </lineage>
</organism>
<dbReference type="Proteomes" id="UP000285120">
    <property type="component" value="Unassembled WGS sequence"/>
</dbReference>
<dbReference type="InterPro" id="IPR055365">
    <property type="entry name" value="PH_SunI-like"/>
</dbReference>
<evidence type="ECO:0000313" key="2">
    <source>
        <dbReference type="EMBL" id="RKD76020.1"/>
    </source>
</evidence>
<protein>
    <recommendedName>
        <fullName evidence="1">Sublancin immunity protein SunI-like PH domain-containing protein</fullName>
    </recommendedName>
</protein>
<name>A0A419V7L0_9BACL</name>
<comment type="caution">
    <text evidence="2">The sequence shown here is derived from an EMBL/GenBank/DDBJ whole genome shotgun (WGS) entry which is preliminary data.</text>
</comment>